<evidence type="ECO:0000313" key="2">
    <source>
        <dbReference type="Proteomes" id="UP001523262"/>
    </source>
</evidence>
<organism evidence="1 2">
    <name type="scientific">Neobacillus pocheonensis</name>
    <dbReference type="NCBI Taxonomy" id="363869"/>
    <lineage>
        <taxon>Bacteria</taxon>
        <taxon>Bacillati</taxon>
        <taxon>Bacillota</taxon>
        <taxon>Bacilli</taxon>
        <taxon>Bacillales</taxon>
        <taxon>Bacillaceae</taxon>
        <taxon>Neobacillus</taxon>
    </lineage>
</organism>
<gene>
    <name evidence="1" type="ORF">NDK43_03990</name>
</gene>
<accession>A0ABT0W5W5</accession>
<name>A0ABT0W5W5_9BACI</name>
<dbReference type="Proteomes" id="UP001523262">
    <property type="component" value="Unassembled WGS sequence"/>
</dbReference>
<evidence type="ECO:0000313" key="1">
    <source>
        <dbReference type="EMBL" id="MCM2531717.1"/>
    </source>
</evidence>
<proteinExistence type="predicted"/>
<dbReference type="EMBL" id="JAMQCR010000001">
    <property type="protein sequence ID" value="MCM2531717.1"/>
    <property type="molecule type" value="Genomic_DNA"/>
</dbReference>
<reference evidence="1 2" key="1">
    <citation type="submission" date="2022-06" db="EMBL/GenBank/DDBJ databases">
        <authorList>
            <person name="Jeon C.O."/>
        </authorList>
    </citation>
    <scope>NUCLEOTIDE SEQUENCE [LARGE SCALE GENOMIC DNA]</scope>
    <source>
        <strain evidence="1 2">KCTC 13943</strain>
    </source>
</reference>
<protein>
    <submittedName>
        <fullName evidence="1">Uncharacterized protein</fullName>
    </submittedName>
</protein>
<keyword evidence="2" id="KW-1185">Reference proteome</keyword>
<sequence length="105" mass="12522">MDYKEMLFQMNMKRKMKDCFRAANLYFTSKLGDKTIYIYPKVHSVIKKDEENCTEITFTLMNGLDPTEVKKKMFAFQQVFGRSIELKGEIKKFVLYIYHNPLKSN</sequence>
<comment type="caution">
    <text evidence="1">The sequence shown here is derived from an EMBL/GenBank/DDBJ whole genome shotgun (WGS) entry which is preliminary data.</text>
</comment>